<protein>
    <recommendedName>
        <fullName evidence="3">asparagine synthase (glutamine-hydrolyzing)</fullName>
        <ecNumber evidence="3">6.3.5.4</ecNumber>
    </recommendedName>
</protein>
<reference evidence="10 11" key="1">
    <citation type="submission" date="2020-08" db="EMBL/GenBank/DDBJ databases">
        <title>Genomic Encyclopedia of Type Strains, Phase IV (KMG-IV): sequencing the most valuable type-strain genomes for metagenomic binning, comparative biology and taxonomic classification.</title>
        <authorList>
            <person name="Goeker M."/>
        </authorList>
    </citation>
    <scope>NUCLEOTIDE SEQUENCE [LARGE SCALE GENOMIC DNA]</scope>
    <source>
        <strain evidence="10 11">DSM 105074</strain>
    </source>
</reference>
<evidence type="ECO:0000256" key="2">
    <source>
        <dbReference type="ARBA" id="ARBA00005752"/>
    </source>
</evidence>
<name>A0A840TH53_9BACT</name>
<dbReference type="EMBL" id="JACHGF010000001">
    <property type="protein sequence ID" value="MBB5282794.1"/>
    <property type="molecule type" value="Genomic_DNA"/>
</dbReference>
<dbReference type="AlphaFoldDB" id="A0A840TH53"/>
<evidence type="ECO:0000256" key="7">
    <source>
        <dbReference type="PIRSR" id="PIRSR001589-2"/>
    </source>
</evidence>
<dbReference type="GO" id="GO:0004066">
    <property type="term" value="F:asparagine synthase (glutamine-hydrolyzing) activity"/>
    <property type="evidence" value="ECO:0007669"/>
    <property type="project" value="UniProtKB-EC"/>
</dbReference>
<keyword evidence="11" id="KW-1185">Reference proteome</keyword>
<evidence type="ECO:0000313" key="10">
    <source>
        <dbReference type="EMBL" id="MBB5282794.1"/>
    </source>
</evidence>
<dbReference type="Pfam" id="PF13537">
    <property type="entry name" value="GATase_7"/>
    <property type="match status" value="1"/>
</dbReference>
<comment type="pathway">
    <text evidence="1">Amino-acid biosynthesis; L-asparagine biosynthesis; L-asparagine from L-aspartate (L-Gln route): step 1/1.</text>
</comment>
<dbReference type="GO" id="GO:0005524">
    <property type="term" value="F:ATP binding"/>
    <property type="evidence" value="ECO:0007669"/>
    <property type="project" value="UniProtKB-KW"/>
</dbReference>
<feature type="binding site" evidence="7">
    <location>
        <position position="77"/>
    </location>
    <ligand>
        <name>L-glutamine</name>
        <dbReference type="ChEBI" id="CHEBI:58359"/>
    </ligand>
</feature>
<feature type="binding site" evidence="7">
    <location>
        <position position="269"/>
    </location>
    <ligand>
        <name>ATP</name>
        <dbReference type="ChEBI" id="CHEBI:30616"/>
    </ligand>
</feature>
<dbReference type="PIRSF" id="PIRSF001589">
    <property type="entry name" value="Asn_synthetase_glu-h"/>
    <property type="match status" value="1"/>
</dbReference>
<keyword evidence="5 7" id="KW-0067">ATP-binding</keyword>
<gene>
    <name evidence="10" type="ORF">HNQ92_000915</name>
</gene>
<comment type="caution">
    <text evidence="10">The sequence shown here is derived from an EMBL/GenBank/DDBJ whole genome shotgun (WGS) entry which is preliminary data.</text>
</comment>
<dbReference type="InterPro" id="IPR029055">
    <property type="entry name" value="Ntn_hydrolases_N"/>
</dbReference>
<evidence type="ECO:0000313" key="11">
    <source>
        <dbReference type="Proteomes" id="UP000557307"/>
    </source>
</evidence>
<keyword evidence="4 7" id="KW-0547">Nucleotide-binding</keyword>
<dbReference type="InterPro" id="IPR017932">
    <property type="entry name" value="GATase_2_dom"/>
</dbReference>
<feature type="domain" description="Glutamine amidotransferase type-2" evidence="9">
    <location>
        <begin position="70"/>
        <end position="143"/>
    </location>
</feature>
<dbReference type="PANTHER" id="PTHR43284:SF1">
    <property type="entry name" value="ASPARAGINE SYNTHETASE"/>
    <property type="match status" value="1"/>
</dbReference>
<comment type="catalytic activity">
    <reaction evidence="6">
        <text>L-aspartate + L-glutamine + ATP + H2O = L-asparagine + L-glutamate + AMP + diphosphate + H(+)</text>
        <dbReference type="Rhea" id="RHEA:12228"/>
        <dbReference type="ChEBI" id="CHEBI:15377"/>
        <dbReference type="ChEBI" id="CHEBI:15378"/>
        <dbReference type="ChEBI" id="CHEBI:29985"/>
        <dbReference type="ChEBI" id="CHEBI:29991"/>
        <dbReference type="ChEBI" id="CHEBI:30616"/>
        <dbReference type="ChEBI" id="CHEBI:33019"/>
        <dbReference type="ChEBI" id="CHEBI:58048"/>
        <dbReference type="ChEBI" id="CHEBI:58359"/>
        <dbReference type="ChEBI" id="CHEBI:456215"/>
        <dbReference type="EC" id="6.3.5.4"/>
    </reaction>
</comment>
<dbReference type="PANTHER" id="PTHR43284">
    <property type="entry name" value="ASPARAGINE SYNTHETASE (GLUTAMINE-HYDROLYZING)"/>
    <property type="match status" value="1"/>
</dbReference>
<evidence type="ECO:0000259" key="8">
    <source>
        <dbReference type="Pfam" id="PF00733"/>
    </source>
</evidence>
<evidence type="ECO:0000256" key="6">
    <source>
        <dbReference type="ARBA" id="ARBA00048741"/>
    </source>
</evidence>
<dbReference type="SUPFAM" id="SSF52402">
    <property type="entry name" value="Adenine nucleotide alpha hydrolases-like"/>
    <property type="match status" value="1"/>
</dbReference>
<dbReference type="RefSeq" id="WP_184171515.1">
    <property type="nucleotide sequence ID" value="NZ_JACHGF010000001.1"/>
</dbReference>
<dbReference type="Proteomes" id="UP000557307">
    <property type="component" value="Unassembled WGS sequence"/>
</dbReference>
<evidence type="ECO:0000256" key="5">
    <source>
        <dbReference type="ARBA" id="ARBA00022840"/>
    </source>
</evidence>
<keyword evidence="10" id="KW-0436">Ligase</keyword>
<dbReference type="Gene3D" id="3.40.50.620">
    <property type="entry name" value="HUPs"/>
    <property type="match status" value="2"/>
</dbReference>
<sequence>MTQLSDFSGIIYFEAEKAWQAEQIGPAGEGNAFAEGSLATTHPEALAVTESRVVLALLGTQNRQVLQGRLLTRTTHDAELVSLAFQQWGEGLAEVLTGAFVVVIWERKTKILRVIRDRFGFIPLYYQHVPGVSFAFANRMAALPDFKKSRSAIDRHKVRQYLTLPASYQSPEDRTFYQNVKAALPAHLLRVQDGKLTTKPYWNPRPDLYQSLIRDDDYMELFREYFVQSVGTCVAEHTRVGTHLSGGLDSSSVACVAHRYTDQLSTFYVNPALPSTDETFFVKSVVDQIHSRHYETPPRANVYESIYLISTLFDRPEHFITPSSFHLAAAEKIHEAGCEVVLTGHDGDSVVDNGNSLIQTYRRTQDWPRLKWALGAFASHRDLSYLRPGWLEMPPAEKQRRYTDYYLSNELWQLLKQKNIQAWLSTALSARRELGYSYTTFLAFAAERLWDKTQASTIDTLLTDDLRNGPGTLDDRLTGDDLYTAIHADFLTQFRAITNRGYVDATEQMYHMGRHYGHRYAHPFFDEKLVELSLAIPEKLKFGDGAGRDTIRRALQGTLPEAVRRRGFKTSFSEYGLVTFRQLYQHTQDLFTNNHPLWEWVDKKKFDHMKEVLLNDKVPLYHKSKYNTLANKALYLGVWLQQLQDGEKI</sequence>
<dbReference type="EC" id="6.3.5.4" evidence="3"/>
<dbReference type="Pfam" id="PF00733">
    <property type="entry name" value="Asn_synthase"/>
    <property type="match status" value="1"/>
</dbReference>
<dbReference type="SUPFAM" id="SSF56235">
    <property type="entry name" value="N-terminal nucleophile aminohydrolases (Ntn hydrolases)"/>
    <property type="match status" value="1"/>
</dbReference>
<dbReference type="InterPro" id="IPR006426">
    <property type="entry name" value="Asn_synth_AEB"/>
</dbReference>
<proteinExistence type="inferred from homology"/>
<dbReference type="InterPro" id="IPR001962">
    <property type="entry name" value="Asn_synthase"/>
</dbReference>
<accession>A0A840TH53</accession>
<dbReference type="InterPro" id="IPR014729">
    <property type="entry name" value="Rossmann-like_a/b/a_fold"/>
</dbReference>
<organism evidence="10 11">
    <name type="scientific">Rhabdobacter roseus</name>
    <dbReference type="NCBI Taxonomy" id="1655419"/>
    <lineage>
        <taxon>Bacteria</taxon>
        <taxon>Pseudomonadati</taxon>
        <taxon>Bacteroidota</taxon>
        <taxon>Cytophagia</taxon>
        <taxon>Cytophagales</taxon>
        <taxon>Cytophagaceae</taxon>
        <taxon>Rhabdobacter</taxon>
    </lineage>
</organism>
<dbReference type="Gene3D" id="3.60.20.10">
    <property type="entry name" value="Glutamine Phosphoribosylpyrophosphate, subunit 1, domain 1"/>
    <property type="match status" value="1"/>
</dbReference>
<dbReference type="InterPro" id="IPR051786">
    <property type="entry name" value="ASN_synthetase/amidase"/>
</dbReference>
<dbReference type="GO" id="GO:0006529">
    <property type="term" value="P:asparagine biosynthetic process"/>
    <property type="evidence" value="ECO:0007669"/>
    <property type="project" value="InterPro"/>
</dbReference>
<evidence type="ECO:0000256" key="4">
    <source>
        <dbReference type="ARBA" id="ARBA00022741"/>
    </source>
</evidence>
<evidence type="ECO:0000256" key="1">
    <source>
        <dbReference type="ARBA" id="ARBA00005187"/>
    </source>
</evidence>
<feature type="domain" description="Asparagine synthetase" evidence="8">
    <location>
        <begin position="222"/>
        <end position="610"/>
    </location>
</feature>
<comment type="similarity">
    <text evidence="2">Belongs to the asparagine synthetase family.</text>
</comment>
<evidence type="ECO:0000259" key="9">
    <source>
        <dbReference type="Pfam" id="PF13537"/>
    </source>
</evidence>
<evidence type="ECO:0000256" key="3">
    <source>
        <dbReference type="ARBA" id="ARBA00012737"/>
    </source>
</evidence>